<comment type="catalytic activity">
    <reaction evidence="1">
        <text>ATP + protein L-histidine = ADP + protein N-phospho-L-histidine.</text>
        <dbReference type="EC" id="2.7.13.3"/>
    </reaction>
</comment>
<keyword evidence="5" id="KW-0677">Repeat</keyword>
<dbReference type="SMART" id="SM00304">
    <property type="entry name" value="HAMP"/>
    <property type="match status" value="7"/>
</dbReference>
<name>A0AA39MSZ6_ARMTA</name>
<evidence type="ECO:0000256" key="8">
    <source>
        <dbReference type="ARBA" id="ARBA00022840"/>
    </source>
</evidence>
<feature type="domain" description="HAMP" evidence="13">
    <location>
        <begin position="407"/>
        <end position="459"/>
    </location>
</feature>
<feature type="domain" description="HAMP" evidence="13">
    <location>
        <begin position="592"/>
        <end position="644"/>
    </location>
</feature>
<keyword evidence="4" id="KW-0808">Transferase</keyword>
<dbReference type="SUPFAM" id="SSF52172">
    <property type="entry name" value="CheY-like"/>
    <property type="match status" value="2"/>
</dbReference>
<keyword evidence="6" id="KW-0547">Nucleotide-binding</keyword>
<dbReference type="InterPro" id="IPR003661">
    <property type="entry name" value="HisK_dim/P_dom"/>
</dbReference>
<keyword evidence="9" id="KW-0902">Two-component regulatory system</keyword>
<gene>
    <name evidence="14" type="ORF">EV420DRAFT_1277304</name>
</gene>
<feature type="modified residue" description="4-aspartylphosphate" evidence="10">
    <location>
        <position position="1097"/>
    </location>
</feature>
<dbReference type="PROSITE" id="PS50885">
    <property type="entry name" value="HAMP"/>
    <property type="match status" value="7"/>
</dbReference>
<dbReference type="InterPro" id="IPR005467">
    <property type="entry name" value="His_kinase_dom"/>
</dbReference>
<evidence type="ECO:0000256" key="1">
    <source>
        <dbReference type="ARBA" id="ARBA00000085"/>
    </source>
</evidence>
<dbReference type="GeneID" id="85351570"/>
<dbReference type="Gene3D" id="3.40.50.2300">
    <property type="match status" value="1"/>
</dbReference>
<evidence type="ECO:0000256" key="3">
    <source>
        <dbReference type="ARBA" id="ARBA00022553"/>
    </source>
</evidence>
<feature type="domain" description="HAMP" evidence="13">
    <location>
        <begin position="315"/>
        <end position="367"/>
    </location>
</feature>
<dbReference type="InterPro" id="IPR001789">
    <property type="entry name" value="Sig_transdc_resp-reg_receiver"/>
</dbReference>
<feature type="domain" description="HAMP" evidence="13">
    <location>
        <begin position="131"/>
        <end position="183"/>
    </location>
</feature>
<evidence type="ECO:0000256" key="2">
    <source>
        <dbReference type="ARBA" id="ARBA00012438"/>
    </source>
</evidence>
<dbReference type="PANTHER" id="PTHR45339">
    <property type="entry name" value="HYBRID SIGNAL TRANSDUCTION HISTIDINE KINASE J"/>
    <property type="match status" value="1"/>
</dbReference>
<organism evidence="14 15">
    <name type="scientific">Armillaria tabescens</name>
    <name type="common">Ringless honey mushroom</name>
    <name type="synonym">Agaricus tabescens</name>
    <dbReference type="NCBI Taxonomy" id="1929756"/>
    <lineage>
        <taxon>Eukaryota</taxon>
        <taxon>Fungi</taxon>
        <taxon>Dikarya</taxon>
        <taxon>Basidiomycota</taxon>
        <taxon>Agaricomycotina</taxon>
        <taxon>Agaricomycetes</taxon>
        <taxon>Agaricomycetidae</taxon>
        <taxon>Agaricales</taxon>
        <taxon>Marasmiineae</taxon>
        <taxon>Physalacriaceae</taxon>
        <taxon>Desarmillaria</taxon>
    </lineage>
</organism>
<dbReference type="FunFam" id="1.10.287.130:FF:000002">
    <property type="entry name" value="Two-component osmosensing histidine kinase"/>
    <property type="match status" value="1"/>
</dbReference>
<dbReference type="InterPro" id="IPR003594">
    <property type="entry name" value="HATPase_dom"/>
</dbReference>
<dbReference type="SUPFAM" id="SSF55874">
    <property type="entry name" value="ATPase domain of HSP90 chaperone/DNA topoisomerase II/histidine kinase"/>
    <property type="match status" value="1"/>
</dbReference>
<dbReference type="SMART" id="SM00388">
    <property type="entry name" value="HisKA"/>
    <property type="match status" value="1"/>
</dbReference>
<evidence type="ECO:0000256" key="4">
    <source>
        <dbReference type="ARBA" id="ARBA00022679"/>
    </source>
</evidence>
<dbReference type="FunFam" id="3.30.565.10:FF:000010">
    <property type="entry name" value="Sensor histidine kinase RcsC"/>
    <property type="match status" value="1"/>
</dbReference>
<dbReference type="Pfam" id="PF00072">
    <property type="entry name" value="Response_reg"/>
    <property type="match status" value="1"/>
</dbReference>
<dbReference type="Pfam" id="PF02518">
    <property type="entry name" value="HATPase_c"/>
    <property type="match status" value="1"/>
</dbReference>
<dbReference type="PRINTS" id="PR00344">
    <property type="entry name" value="BCTRLSENSOR"/>
</dbReference>
<dbReference type="Proteomes" id="UP001175211">
    <property type="component" value="Unassembled WGS sequence"/>
</dbReference>
<dbReference type="SUPFAM" id="SSF58104">
    <property type="entry name" value="Methyl-accepting chemotaxis protein (MCP) signaling domain"/>
    <property type="match status" value="3"/>
</dbReference>
<dbReference type="Gene3D" id="3.30.565.10">
    <property type="entry name" value="Histidine kinase-like ATPase, C-terminal domain"/>
    <property type="match status" value="1"/>
</dbReference>
<dbReference type="CDD" id="cd16922">
    <property type="entry name" value="HATPase_EvgS-ArcB-TorS-like"/>
    <property type="match status" value="1"/>
</dbReference>
<dbReference type="FunFam" id="1.20.120.1530:FF:000003">
    <property type="entry name" value="Atypical/HisK protein kinase"/>
    <property type="match status" value="1"/>
</dbReference>
<reference evidence="14" key="1">
    <citation type="submission" date="2023-06" db="EMBL/GenBank/DDBJ databases">
        <authorList>
            <consortium name="Lawrence Berkeley National Laboratory"/>
            <person name="Ahrendt S."/>
            <person name="Sahu N."/>
            <person name="Indic B."/>
            <person name="Wong-Bajracharya J."/>
            <person name="Merenyi Z."/>
            <person name="Ke H.-M."/>
            <person name="Monk M."/>
            <person name="Kocsube S."/>
            <person name="Drula E."/>
            <person name="Lipzen A."/>
            <person name="Balint B."/>
            <person name="Henrissat B."/>
            <person name="Andreopoulos B."/>
            <person name="Martin F.M."/>
            <person name="Harder C.B."/>
            <person name="Rigling D."/>
            <person name="Ford K.L."/>
            <person name="Foster G.D."/>
            <person name="Pangilinan J."/>
            <person name="Papanicolaou A."/>
            <person name="Barry K."/>
            <person name="LaButti K."/>
            <person name="Viragh M."/>
            <person name="Koriabine M."/>
            <person name="Yan M."/>
            <person name="Riley R."/>
            <person name="Champramary S."/>
            <person name="Plett K.L."/>
            <person name="Tsai I.J."/>
            <person name="Slot J."/>
            <person name="Sipos G."/>
            <person name="Plett J."/>
            <person name="Nagy L.G."/>
            <person name="Grigoriev I.V."/>
        </authorList>
    </citation>
    <scope>NUCLEOTIDE SEQUENCE</scope>
    <source>
        <strain evidence="14">CCBAS 213</strain>
    </source>
</reference>
<dbReference type="Pfam" id="PF00512">
    <property type="entry name" value="HisKA"/>
    <property type="match status" value="1"/>
</dbReference>
<keyword evidence="3 10" id="KW-0597">Phosphoprotein</keyword>
<dbReference type="CDD" id="cd00082">
    <property type="entry name" value="HisKA"/>
    <property type="match status" value="1"/>
</dbReference>
<dbReference type="GO" id="GO:0005524">
    <property type="term" value="F:ATP binding"/>
    <property type="evidence" value="ECO:0007669"/>
    <property type="project" value="UniProtKB-KW"/>
</dbReference>
<proteinExistence type="predicted"/>
<evidence type="ECO:0000259" key="13">
    <source>
        <dbReference type="PROSITE" id="PS50885"/>
    </source>
</evidence>
<dbReference type="InterPro" id="IPR011006">
    <property type="entry name" value="CheY-like_superfamily"/>
</dbReference>
<dbReference type="EMBL" id="JAUEPS010000052">
    <property type="protein sequence ID" value="KAK0444919.1"/>
    <property type="molecule type" value="Genomic_DNA"/>
</dbReference>
<dbReference type="PANTHER" id="PTHR45339:SF1">
    <property type="entry name" value="HYBRID SIGNAL TRANSDUCTION HISTIDINE KINASE J"/>
    <property type="match status" value="1"/>
</dbReference>
<evidence type="ECO:0000256" key="9">
    <source>
        <dbReference type="ARBA" id="ARBA00023012"/>
    </source>
</evidence>
<keyword evidence="15" id="KW-1185">Reference proteome</keyword>
<dbReference type="InterPro" id="IPR004358">
    <property type="entry name" value="Sig_transdc_His_kin-like_C"/>
</dbReference>
<comment type="caution">
    <text evidence="14">The sequence shown here is derived from an EMBL/GenBank/DDBJ whole genome shotgun (WGS) entry which is preliminary data.</text>
</comment>
<dbReference type="SMART" id="SM00387">
    <property type="entry name" value="HATPase_c"/>
    <property type="match status" value="1"/>
</dbReference>
<dbReference type="GO" id="GO:0071474">
    <property type="term" value="P:cellular hyperosmotic response"/>
    <property type="evidence" value="ECO:0007669"/>
    <property type="project" value="TreeGrafter"/>
</dbReference>
<dbReference type="FunFam" id="1.20.120.1530:FF:000002">
    <property type="entry name" value="Two-component osmosensing histidine kinase"/>
    <property type="match status" value="2"/>
</dbReference>
<evidence type="ECO:0000256" key="10">
    <source>
        <dbReference type="PROSITE-ProRule" id="PRU00169"/>
    </source>
</evidence>
<keyword evidence="7" id="KW-0418">Kinase</keyword>
<evidence type="ECO:0000256" key="5">
    <source>
        <dbReference type="ARBA" id="ARBA00022737"/>
    </source>
</evidence>
<evidence type="ECO:0000313" key="14">
    <source>
        <dbReference type="EMBL" id="KAK0444919.1"/>
    </source>
</evidence>
<dbReference type="SUPFAM" id="SSF47384">
    <property type="entry name" value="Homodimeric domain of signal transducing histidine kinase"/>
    <property type="match status" value="1"/>
</dbReference>
<dbReference type="GO" id="GO:0016020">
    <property type="term" value="C:membrane"/>
    <property type="evidence" value="ECO:0007669"/>
    <property type="project" value="InterPro"/>
</dbReference>
<dbReference type="AlphaFoldDB" id="A0AA39MSZ6"/>
<dbReference type="SMART" id="SM00448">
    <property type="entry name" value="REC"/>
    <property type="match status" value="1"/>
</dbReference>
<evidence type="ECO:0000259" key="12">
    <source>
        <dbReference type="PROSITE" id="PS50110"/>
    </source>
</evidence>
<feature type="domain" description="HAMP" evidence="13">
    <location>
        <begin position="38"/>
        <end position="91"/>
    </location>
</feature>
<protein>
    <recommendedName>
        <fullName evidence="2">histidine kinase</fullName>
        <ecNumber evidence="2">2.7.13.3</ecNumber>
    </recommendedName>
</protein>
<evidence type="ECO:0000259" key="11">
    <source>
        <dbReference type="PROSITE" id="PS50109"/>
    </source>
</evidence>
<evidence type="ECO:0000313" key="15">
    <source>
        <dbReference type="Proteomes" id="UP001175211"/>
    </source>
</evidence>
<feature type="domain" description="Response regulatory" evidence="12">
    <location>
        <begin position="1043"/>
        <end position="1167"/>
    </location>
</feature>
<evidence type="ECO:0000256" key="6">
    <source>
        <dbReference type="ARBA" id="ARBA00022741"/>
    </source>
</evidence>
<sequence length="1194" mass="129376">MSSFGIKLSPSSPLIVAPSGPLATAAVESGLSAVEELKLLKDQVQDVARVCNAVANGDLSQKITVEVRGAVMVSLKDAINTMVEKLGKFAKEVTRVSQEVGTEGRLGGQAVVPDVEGTWQELTDVVNNLAANLTSQVRSIAAVTKAVAVGDLSKQIEVDARGEILDLKNTVNGMVIRLRALAAEVTRVTLEVGSQGKLGGQATVEDVEGVWFELVKNVNRMCLSLTDQVRSIASVTTAVAEGDLTRKVEIEVEGEMHQLKATVNSMVDDLNAFASEVTRVALEVGTQGILGGQAKVEGVKGTWADLTRNVNKMANNLTDQVRSISKVTKAVATGNLTQLVDVDAQGEMLDLKITVNKMVEQLSVFASEVTRVSLEVGTEGELGGQAVVPGVFGTWKALTDNVNLMAMNLTNQVRSIAQVTKAVANGDLSKRVEIDVKGEFLELKETVNQMTSSLSVFADEVTRVAREVGTEGRLGGQAQVKNVAGTWKDLTDNVNVMANNLTNQVRVIAIATSAVAHGDLTQKIVGVSVSGEMLELVETINKMIDQLDIFAVEVKKVAREVGTEGKLGGVADVGNVQGIWQEITLSVNAMAGNLTTQVRGFAQISAAAMDGDFTRFITVEASGEMDSLKSHINSMVFNLRDSIQKNTAAREAAELANRSKSEFLANMSHEIRTPMNGIIGMTELTLDSDLNRSQRESLLLVHSLARSLLLIIDDILDISKIEAGRMTMEAVSYSLRQTVFGILKTLVVRANQNNLDLTFDISPDIPDQLIGDSLRLRQVITNLVGNAIKFTRSKPTKKGHIGFYGRLVACDDQNVTLEFCVSDTGIGIPREKLNIIFDTFCQADGSTTRASSFIFSEYGGTGLGLSISKRLVNLMQGNMWVESEVARGSKFFFTITSQISHSSMDNILSKMSPFSKRTILYMDSLGDDTGVATSIRNLGLKVHVVHSVSEVADKAKCPHIDTIVADSLAVTENLREYEHLRYIPVVLLAPYMPRLNLKWCLDNSISSQVTTPITPHDLSAALISALESNTVVPVTVPNDTTLDILLAEDNVVNQQLAVKILEKYGHSVEIAENGNSAVEAFKRRVLQNRPYDIILMDVSMPFMGGMEATELIRAYEMHADLQPIPIIALTAHAMIGDRERCMQAGMDEHITKPLRRGDLLNIINKLTAERAASRLGGKHWRVRPARWMDPDGGY</sequence>
<dbReference type="InterPro" id="IPR036890">
    <property type="entry name" value="HATPase_C_sf"/>
</dbReference>
<dbReference type="GO" id="GO:0000155">
    <property type="term" value="F:phosphorelay sensor kinase activity"/>
    <property type="evidence" value="ECO:0007669"/>
    <property type="project" value="InterPro"/>
</dbReference>
<dbReference type="InterPro" id="IPR003660">
    <property type="entry name" value="HAMP_dom"/>
</dbReference>
<dbReference type="Gene3D" id="1.20.120.1530">
    <property type="match status" value="4"/>
</dbReference>
<dbReference type="InterPro" id="IPR036097">
    <property type="entry name" value="HisK_dim/P_sf"/>
</dbReference>
<dbReference type="EC" id="2.7.13.3" evidence="2"/>
<evidence type="ECO:0000256" key="7">
    <source>
        <dbReference type="ARBA" id="ARBA00022777"/>
    </source>
</evidence>
<dbReference type="PROSITE" id="PS50109">
    <property type="entry name" value="HIS_KIN"/>
    <property type="match status" value="1"/>
</dbReference>
<keyword evidence="8" id="KW-0067">ATP-binding</keyword>
<accession>A0AA39MSZ6</accession>
<feature type="domain" description="HAMP" evidence="13">
    <location>
        <begin position="499"/>
        <end position="552"/>
    </location>
</feature>
<dbReference type="Pfam" id="PF00672">
    <property type="entry name" value="HAMP"/>
    <property type="match status" value="4"/>
</dbReference>
<dbReference type="CDD" id="cd17546">
    <property type="entry name" value="REC_hyHK_CKI1_RcsC-like"/>
    <property type="match status" value="1"/>
</dbReference>
<feature type="domain" description="Histidine kinase" evidence="11">
    <location>
        <begin position="666"/>
        <end position="899"/>
    </location>
</feature>
<feature type="domain" description="HAMP" evidence="13">
    <location>
        <begin position="223"/>
        <end position="275"/>
    </location>
</feature>
<dbReference type="CDD" id="cd06225">
    <property type="entry name" value="HAMP"/>
    <property type="match status" value="5"/>
</dbReference>
<dbReference type="Gene3D" id="1.10.287.130">
    <property type="match status" value="1"/>
</dbReference>
<dbReference type="Pfam" id="PF18947">
    <property type="entry name" value="HAMP_2"/>
    <property type="match status" value="1"/>
</dbReference>
<dbReference type="PROSITE" id="PS50110">
    <property type="entry name" value="RESPONSE_REGULATORY"/>
    <property type="match status" value="1"/>
</dbReference>
<dbReference type="RefSeq" id="XP_060325266.1">
    <property type="nucleotide sequence ID" value="XM_060468022.1"/>
</dbReference>